<reference evidence="2 3" key="1">
    <citation type="journal article" date="2016" name="Genome Announc.">
        <title>First Complete Genome Sequence of a Subdivision 6 Acidobacterium Strain.</title>
        <authorList>
            <person name="Huang S."/>
            <person name="Vieira S."/>
            <person name="Bunk B."/>
            <person name="Riedel T."/>
            <person name="Sproer C."/>
            <person name="Overmann J."/>
        </authorList>
    </citation>
    <scope>NUCLEOTIDE SEQUENCE [LARGE SCALE GENOMIC DNA]</scope>
    <source>
        <strain evidence="3">DSM 100886 HEG_-6_39</strain>
    </source>
</reference>
<organism evidence="2 3">
    <name type="scientific">Luteitalea pratensis</name>
    <dbReference type="NCBI Taxonomy" id="1855912"/>
    <lineage>
        <taxon>Bacteria</taxon>
        <taxon>Pseudomonadati</taxon>
        <taxon>Acidobacteriota</taxon>
        <taxon>Vicinamibacteria</taxon>
        <taxon>Vicinamibacterales</taxon>
        <taxon>Vicinamibacteraceae</taxon>
        <taxon>Luteitalea</taxon>
    </lineage>
</organism>
<reference evidence="3" key="2">
    <citation type="submission" date="2016-04" db="EMBL/GenBank/DDBJ databases">
        <title>First Complete Genome Sequence of a Subdivision 6 Acidobacterium.</title>
        <authorList>
            <person name="Huang S."/>
            <person name="Vieira S."/>
            <person name="Bunk B."/>
            <person name="Riedel T."/>
            <person name="Sproeer C."/>
            <person name="Overmann J."/>
        </authorList>
    </citation>
    <scope>NUCLEOTIDE SEQUENCE [LARGE SCALE GENOMIC DNA]</scope>
    <source>
        <strain evidence="3">DSM 100886 HEG_-6_39</strain>
    </source>
</reference>
<feature type="region of interest" description="Disordered" evidence="1">
    <location>
        <begin position="117"/>
        <end position="146"/>
    </location>
</feature>
<evidence type="ECO:0008006" key="4">
    <source>
        <dbReference type="Google" id="ProtNLM"/>
    </source>
</evidence>
<name>A0A143PS49_LUTPR</name>
<protein>
    <recommendedName>
        <fullName evidence="4">Adhesin domain-containing protein</fullName>
    </recommendedName>
</protein>
<gene>
    <name evidence="2" type="ORF">LuPra_04237</name>
</gene>
<dbReference type="RefSeq" id="WP_110172583.1">
    <property type="nucleotide sequence ID" value="NZ_CP015136.1"/>
</dbReference>
<evidence type="ECO:0000313" key="2">
    <source>
        <dbReference type="EMBL" id="AMY10993.1"/>
    </source>
</evidence>
<evidence type="ECO:0000313" key="3">
    <source>
        <dbReference type="Proteomes" id="UP000076079"/>
    </source>
</evidence>
<keyword evidence="3" id="KW-1185">Reference proteome</keyword>
<dbReference type="EMBL" id="CP015136">
    <property type="protein sequence ID" value="AMY10993.1"/>
    <property type="molecule type" value="Genomic_DNA"/>
</dbReference>
<dbReference type="AlphaFoldDB" id="A0A143PS49"/>
<dbReference type="STRING" id="1855912.LuPra_04237"/>
<dbReference type="Proteomes" id="UP000076079">
    <property type="component" value="Chromosome"/>
</dbReference>
<sequence>MGKRELLLLVVFVVLGVGVYQVSAPAAPADTPGFSLSRLVQMAKAHFHGPQVRRTVTRTATLTVPEDTDTLDLGEIRGTVVVEGTDQAEVSVRLEAMLGGMDDADVARQEKAVQLEMKSDGTTASLSLQSSNEGPGPRYEMRGGPRPHYEVRVEMPKRLKLRLAGRGTAEVSGIAGLELDEYRGELTTEAVSGPITGDIRDARAEFGAGAILDLDTKNGRIRAEGPASVNLRSERGSVDIVDPKGAVAIKTDFARMDIRGTGGPVTITGEGGVIDLRDVAHPLTIEADRLTVSAELATPVATTITVSDDTVDVTLPRQGGVQLEASIEDGALRLPGDLTSTKNDQTESVSAAIAGGGPIVKIVVKGGEVRIRSRAPQPGT</sequence>
<accession>A0A143PS49</accession>
<evidence type="ECO:0000256" key="1">
    <source>
        <dbReference type="SAM" id="MobiDB-lite"/>
    </source>
</evidence>
<feature type="compositionally biased region" description="Polar residues" evidence="1">
    <location>
        <begin position="120"/>
        <end position="133"/>
    </location>
</feature>
<dbReference type="KEGG" id="abac:LuPra_04237"/>
<proteinExistence type="predicted"/>